<dbReference type="GO" id="GO:0052737">
    <property type="term" value="F:pyruvate dehydrogenase (quinone) activity"/>
    <property type="evidence" value="ECO:0007669"/>
    <property type="project" value="UniProtKB-UniRule"/>
</dbReference>
<comment type="function">
    <text evidence="3">A peripheral cell membrane enzyme that catalyzes the oxidative decarboxylation of pyruvate to form acetate and CO(2). It channels electrons from the cytoplasm to the respiratory chain at the cell membrane via ubiquinone.</text>
</comment>
<protein>
    <recommendedName>
        <fullName evidence="3">Pyruvate dehydrogenase [ubiquinone]</fullName>
        <ecNumber evidence="3">1.2.5.1</ecNumber>
    </recommendedName>
    <alternativeName>
        <fullName evidence="3">Pyruvate oxidase</fullName>
        <shortName evidence="3">POX</shortName>
    </alternativeName>
    <alternativeName>
        <fullName evidence="3">Pyruvate:ubiquinone-8 oxidoreductase</fullName>
    </alternativeName>
</protein>
<dbReference type="Pfam" id="PF00205">
    <property type="entry name" value="TPP_enzyme_M"/>
    <property type="match status" value="1"/>
</dbReference>
<accession>A0AA97FHW2</accession>
<dbReference type="SUPFAM" id="SSF52518">
    <property type="entry name" value="Thiamin diphosphate-binding fold (THDP-binding)"/>
    <property type="match status" value="2"/>
</dbReference>
<dbReference type="PANTHER" id="PTHR42981:SF2">
    <property type="entry name" value="PYRUVATE DEHYDROGENASE [UBIQUINONE]"/>
    <property type="match status" value="1"/>
</dbReference>
<dbReference type="InterPro" id="IPR000399">
    <property type="entry name" value="TPP-bd_CS"/>
</dbReference>
<gene>
    <name evidence="3 8" type="primary">poxB</name>
    <name evidence="8" type="ORF">N8K70_02295</name>
</gene>
<feature type="binding site" evidence="3">
    <location>
        <begin position="460"/>
        <end position="466"/>
    </location>
    <ligand>
        <name>thiamine diphosphate</name>
        <dbReference type="ChEBI" id="CHEBI:58937"/>
    </ligand>
</feature>
<reference evidence="8 9" key="1">
    <citation type="submission" date="2023-02" db="EMBL/GenBank/DDBJ databases">
        <title>Microbacterium betulae sp. nov., isolated from birch wood.</title>
        <authorList>
            <person name="Pasciak M."/>
            <person name="Pawlik K.J."/>
            <person name="Martynowski D."/>
            <person name="Laczmanski L."/>
            <person name="Ciekot J."/>
            <person name="Szponar B."/>
            <person name="Wojcik-Fatla A."/>
            <person name="Mackiewicz B."/>
            <person name="Farian E."/>
            <person name="Cholewa G."/>
            <person name="Cholewa A."/>
            <person name="Dutkiewicz J."/>
        </authorList>
    </citation>
    <scope>NUCLEOTIDE SEQUENCE [LARGE SCALE GENOMIC DNA]</scope>
    <source>
        <strain evidence="8 9">AB</strain>
    </source>
</reference>
<feature type="binding site" evidence="3">
    <location>
        <begin position="433"/>
        <end position="435"/>
    </location>
    <ligand>
        <name>thiamine diphosphate</name>
        <dbReference type="ChEBI" id="CHEBI:58937"/>
    </ligand>
</feature>
<dbReference type="Pfam" id="PF02776">
    <property type="entry name" value="TPP_enzyme_N"/>
    <property type="match status" value="1"/>
</dbReference>
<comment type="catalytic activity">
    <reaction evidence="3">
        <text>a ubiquinone + pyruvate + H2O = a ubiquinol + acetate + CO2</text>
        <dbReference type="Rhea" id="RHEA:27405"/>
        <dbReference type="Rhea" id="RHEA-COMP:9565"/>
        <dbReference type="Rhea" id="RHEA-COMP:9566"/>
        <dbReference type="ChEBI" id="CHEBI:15361"/>
        <dbReference type="ChEBI" id="CHEBI:15377"/>
        <dbReference type="ChEBI" id="CHEBI:16389"/>
        <dbReference type="ChEBI" id="CHEBI:16526"/>
        <dbReference type="ChEBI" id="CHEBI:17976"/>
        <dbReference type="ChEBI" id="CHEBI:30089"/>
        <dbReference type="EC" id="1.2.5.1"/>
    </reaction>
</comment>
<feature type="binding site" evidence="3">
    <location>
        <begin position="406"/>
        <end position="408"/>
    </location>
    <ligand>
        <name>thiamine diphosphate</name>
        <dbReference type="ChEBI" id="CHEBI:58937"/>
    </ligand>
</feature>
<evidence type="ECO:0000259" key="5">
    <source>
        <dbReference type="Pfam" id="PF00205"/>
    </source>
</evidence>
<dbReference type="PANTHER" id="PTHR42981">
    <property type="entry name" value="PYRUVATE DEHYDROGENASE [UBIQUINONE]"/>
    <property type="match status" value="1"/>
</dbReference>
<comment type="cofactor">
    <cofactor evidence="3">
        <name>Mg(2+)</name>
        <dbReference type="ChEBI" id="CHEBI:18420"/>
    </cofactor>
    <text evidence="3">Binds 1 Mg(2+) ion per subunit.</text>
</comment>
<dbReference type="NCBIfam" id="NF006591">
    <property type="entry name" value="PRK09124.1"/>
    <property type="match status" value="1"/>
</dbReference>
<feature type="region of interest" description="FAD-binding domain" evidence="3">
    <location>
        <begin position="181"/>
        <end position="332"/>
    </location>
</feature>
<dbReference type="InterPro" id="IPR047210">
    <property type="entry name" value="TPP_PYR_POXB-like"/>
</dbReference>
<comment type="domain">
    <text evidence="3">Has 4 domains; the Pyr domain which binds the pyrimidine moiety of the thiamine pyrophosphate cofactor, the FAD-binding domain, the PP-binding domain which binds the pyrophosphate portion of thiamine pyrophosphate and the C-terminal membrane binding region. The C-terminus is held closely against the rest of the protein and covers the active site; during activation it unfolds from the rest of the protein and forms an amphipathic helix upon membrane binding, exposing the active site.</text>
</comment>
<dbReference type="Gene3D" id="3.40.50.1220">
    <property type="entry name" value="TPP-binding domain"/>
    <property type="match status" value="1"/>
</dbReference>
<comment type="similarity">
    <text evidence="1 3 4">Belongs to the TPP enzyme family.</text>
</comment>
<comment type="cofactor">
    <cofactor evidence="3">
        <name>FAD</name>
        <dbReference type="ChEBI" id="CHEBI:57692"/>
    </cofactor>
    <text evidence="3">Binds 1 FAD per subunit.</text>
</comment>
<sequence>MTNVAENIVATLKANRIERVYGLPGDSLNGFTDALRKDGSIRWVHVRHEESAAFAAAADAATTGELAVVAGSCGPGNLHLINGLFDAHRSRVPVLAIAAHIPTSEIGSNYFQETHPQELFRECSVYVEYVADPVQMPRVLEIAMRAAIEERGVAVVVIPGDVALAETVSDRVTVIERARPVIVPSDAELDRAAALLDAAKRVTILAGAGVEGAHDEVVALADRLAAPVVHALRGKEFIEYDNPFDVGMTGLLGFASGYRAMEGADALLMLGTDFPYPQFYPEHATTIQVDIRGSQLGRRHPLDLGLVGDVKATAPALLARLADGRDRTHLDDARDHYVKTRRKLDELAVPRRGSQPIHPQYLARVLDETASEDAVFTADVGSPTVWASRYLTMNGRRRLIGSFSHGSMANALLHGIGAQVAHPDRQVVALAGDGGLAMMLGELITLTQNGLPVKTVVVNNSSLNFVELEMKAAGFVTYGTELTNPNFADVANALGIRGIRVERSKDLPGAVAELLAHDGPALLDVVSERQELSMPPAVTAEQVKGFALYAIRTVMSGRGDELLDLAKANWRQLL</sequence>
<keyword evidence="3" id="KW-0547">Nucleotide-binding</keyword>
<keyword evidence="3" id="KW-0479">Metal-binding</keyword>
<dbReference type="InterPro" id="IPR044261">
    <property type="entry name" value="Pyruvate_dehydrogenase"/>
</dbReference>
<comment type="cofactor">
    <cofactor evidence="3">
        <name>thiamine diphosphate</name>
        <dbReference type="ChEBI" id="CHEBI:58937"/>
    </cofactor>
    <text evidence="3">Binds 1 thiamine pyrophosphate per subunit.</text>
</comment>
<dbReference type="InterPro" id="IPR012001">
    <property type="entry name" value="Thiamin_PyroP_enz_TPP-bd_dom"/>
</dbReference>
<dbReference type="InterPro" id="IPR029061">
    <property type="entry name" value="THDP-binding"/>
</dbReference>
<organism evidence="8 9">
    <name type="scientific">Microbacterium betulae</name>
    <dbReference type="NCBI Taxonomy" id="2981139"/>
    <lineage>
        <taxon>Bacteria</taxon>
        <taxon>Bacillati</taxon>
        <taxon>Actinomycetota</taxon>
        <taxon>Actinomycetes</taxon>
        <taxon>Micrococcales</taxon>
        <taxon>Microbacteriaceae</taxon>
        <taxon>Microbacterium</taxon>
    </lineage>
</organism>
<dbReference type="InterPro" id="IPR047211">
    <property type="entry name" value="POXB-like"/>
</dbReference>
<feature type="domain" description="Thiamine pyrophosphate enzyme central" evidence="5">
    <location>
        <begin position="189"/>
        <end position="317"/>
    </location>
</feature>
<evidence type="ECO:0000256" key="2">
    <source>
        <dbReference type="ARBA" id="ARBA00023052"/>
    </source>
</evidence>
<dbReference type="EMBL" id="CP118157">
    <property type="protein sequence ID" value="WOF23531.1"/>
    <property type="molecule type" value="Genomic_DNA"/>
</dbReference>
<comment type="subunit">
    <text evidence="3">Homotetramer.</text>
</comment>
<keyword evidence="2 3" id="KW-0786">Thiamine pyrophosphate</keyword>
<keyword evidence="3" id="KW-1003">Cell membrane</keyword>
<dbReference type="InterPro" id="IPR029035">
    <property type="entry name" value="DHS-like_NAD/FAD-binding_dom"/>
</dbReference>
<feature type="site" description="Moves into active site upon enzyme activation, plays a role in electron transfer" evidence="3">
    <location>
        <position position="465"/>
    </location>
</feature>
<keyword evidence="3 8" id="KW-0830">Ubiquinone</keyword>
<dbReference type="CDD" id="cd02014">
    <property type="entry name" value="TPP_POX"/>
    <property type="match status" value="1"/>
</dbReference>
<feature type="binding site" evidence="3">
    <location>
        <position position="290"/>
    </location>
    <ligand>
        <name>FAD</name>
        <dbReference type="ChEBI" id="CHEBI:57692"/>
    </ligand>
</feature>
<dbReference type="GO" id="GO:0000287">
    <property type="term" value="F:magnesium ion binding"/>
    <property type="evidence" value="ECO:0007669"/>
    <property type="project" value="UniProtKB-UniRule"/>
</dbReference>
<feature type="region of interest" description="Membrane-binding domain" evidence="3">
    <location>
        <begin position="531"/>
        <end position="572"/>
    </location>
</feature>
<keyword evidence="3" id="KW-0446">Lipid-binding</keyword>
<proteinExistence type="inferred from homology"/>
<evidence type="ECO:0000256" key="4">
    <source>
        <dbReference type="RuleBase" id="RU362132"/>
    </source>
</evidence>
<keyword evidence="3 8" id="KW-0560">Oxidoreductase</keyword>
<feature type="domain" description="Thiamine pyrophosphate enzyme N-terminal TPP-binding" evidence="7">
    <location>
        <begin position="3"/>
        <end position="114"/>
    </location>
</feature>
<feature type="binding site" evidence="3">
    <location>
        <position position="460"/>
    </location>
    <ligand>
        <name>Mg(2+)</name>
        <dbReference type="ChEBI" id="CHEBI:18420"/>
    </ligand>
</feature>
<feature type="binding site" evidence="3">
    <location>
        <position position="433"/>
    </location>
    <ligand>
        <name>Mg(2+)</name>
        <dbReference type="ChEBI" id="CHEBI:18420"/>
    </ligand>
</feature>
<dbReference type="PROSITE" id="PS00187">
    <property type="entry name" value="TPP_ENZYMES"/>
    <property type="match status" value="1"/>
</dbReference>
<keyword evidence="9" id="KW-1185">Reference proteome</keyword>
<comment type="activity regulation">
    <text evidence="3">The C-terminus inhibits activity; it has to move for the enzyme to be active. Activated by lipid-binding, which occurs via the C-terminus.</text>
</comment>
<dbReference type="EC" id="1.2.5.1" evidence="3"/>
<dbReference type="GO" id="GO:0005886">
    <property type="term" value="C:plasma membrane"/>
    <property type="evidence" value="ECO:0007669"/>
    <property type="project" value="UniProtKB-SubCell"/>
</dbReference>
<dbReference type="GO" id="GO:0008289">
    <property type="term" value="F:lipid binding"/>
    <property type="evidence" value="ECO:0007669"/>
    <property type="project" value="UniProtKB-UniRule"/>
</dbReference>
<evidence type="ECO:0000313" key="9">
    <source>
        <dbReference type="Proteomes" id="UP001305498"/>
    </source>
</evidence>
<feature type="binding site" evidence="3">
    <location>
        <begin position="249"/>
        <end position="252"/>
    </location>
    <ligand>
        <name>FAD</name>
        <dbReference type="ChEBI" id="CHEBI:57692"/>
    </ligand>
</feature>
<name>A0AA97FHW2_9MICO</name>
<keyword evidence="3" id="KW-0285">Flavoprotein</keyword>
<feature type="binding site" evidence="3">
    <location>
        <begin position="272"/>
        <end position="276"/>
    </location>
    <ligand>
        <name>FAD</name>
        <dbReference type="ChEBI" id="CHEBI:57692"/>
    </ligand>
</feature>
<dbReference type="RefSeq" id="WP_317140003.1">
    <property type="nucleotide sequence ID" value="NZ_CP118157.1"/>
</dbReference>
<dbReference type="GO" id="GO:0030976">
    <property type="term" value="F:thiamine pyrophosphate binding"/>
    <property type="evidence" value="ECO:0007669"/>
    <property type="project" value="UniProtKB-UniRule"/>
</dbReference>
<comment type="subcellular location">
    <subcellularLocation>
        <location evidence="3">Cell membrane</location>
        <topology evidence="3">Peripheral membrane protein</topology>
        <orientation evidence="3">Cytoplasmic side</orientation>
    </subcellularLocation>
</comment>
<dbReference type="KEGG" id="mbet:N8K70_02295"/>
<dbReference type="CDD" id="cd07039">
    <property type="entry name" value="TPP_PYR_POX"/>
    <property type="match status" value="1"/>
</dbReference>
<dbReference type="GO" id="GO:0048039">
    <property type="term" value="F:ubiquinone binding"/>
    <property type="evidence" value="ECO:0007669"/>
    <property type="project" value="UniProtKB-UniRule"/>
</dbReference>
<feature type="binding site" evidence="3">
    <location>
        <position position="49"/>
    </location>
    <ligand>
        <name>thiamine diphosphate</name>
        <dbReference type="ChEBI" id="CHEBI:58937"/>
    </ligand>
</feature>
<dbReference type="Pfam" id="PF02775">
    <property type="entry name" value="TPP_enzyme_C"/>
    <property type="match status" value="1"/>
</dbReference>
<dbReference type="Proteomes" id="UP001305498">
    <property type="component" value="Chromosome"/>
</dbReference>
<evidence type="ECO:0000259" key="6">
    <source>
        <dbReference type="Pfam" id="PF02775"/>
    </source>
</evidence>
<keyword evidence="3" id="KW-0460">Magnesium</keyword>
<dbReference type="InterPro" id="IPR047212">
    <property type="entry name" value="TPP_POXB-like"/>
</dbReference>
<keyword evidence="3" id="KW-0274">FAD</keyword>
<evidence type="ECO:0000259" key="7">
    <source>
        <dbReference type="Pfam" id="PF02776"/>
    </source>
</evidence>
<dbReference type="GO" id="GO:0050660">
    <property type="term" value="F:flavin adenine dinucleotide binding"/>
    <property type="evidence" value="ECO:0007669"/>
    <property type="project" value="UniProtKB-UniRule"/>
</dbReference>
<dbReference type="SUPFAM" id="SSF52467">
    <property type="entry name" value="DHS-like NAD/FAD-binding domain"/>
    <property type="match status" value="1"/>
</dbReference>
<dbReference type="Gene3D" id="3.40.50.970">
    <property type="match status" value="2"/>
</dbReference>
<feature type="domain" description="Thiamine pyrophosphate enzyme TPP-binding" evidence="6">
    <location>
        <begin position="379"/>
        <end position="525"/>
    </location>
</feature>
<keyword evidence="3" id="KW-0472">Membrane</keyword>
<dbReference type="HAMAP" id="MF_00850">
    <property type="entry name" value="POX"/>
    <property type="match status" value="1"/>
</dbReference>
<evidence type="ECO:0000256" key="3">
    <source>
        <dbReference type="HAMAP-Rule" id="MF_00850"/>
    </source>
</evidence>
<keyword evidence="3 8" id="KW-0670">Pyruvate</keyword>
<dbReference type="InterPro" id="IPR011766">
    <property type="entry name" value="TPP_enzyme_TPP-bd"/>
</dbReference>
<evidence type="ECO:0000313" key="8">
    <source>
        <dbReference type="EMBL" id="WOF23531.1"/>
    </source>
</evidence>
<comment type="caution">
    <text evidence="3">Lacks conserved residue(s) required for the propagation of feature annotation.</text>
</comment>
<dbReference type="GO" id="GO:0042867">
    <property type="term" value="P:pyruvate catabolic process"/>
    <property type="evidence" value="ECO:0007669"/>
    <property type="project" value="UniProtKB-UniRule"/>
</dbReference>
<evidence type="ECO:0000256" key="1">
    <source>
        <dbReference type="ARBA" id="ARBA00007812"/>
    </source>
</evidence>
<dbReference type="AlphaFoldDB" id="A0AA97FHW2"/>
<dbReference type="InterPro" id="IPR012000">
    <property type="entry name" value="Thiamin_PyroP_enz_cen_dom"/>
</dbReference>